<sequence>MGIFSKSCEYGLRAVVYVADASAEGRKVGVKEVAEEIDSPLHFLAKILQNLSKQGILSSSKGPGGGFYIEKSALDLSLAKVVEAIDGRSLFEGCAMGLKKCSAKKPCPLHNDFGLIRSKITKMLESQTIGDFRDNLLKVDYFLDT</sequence>
<dbReference type="InterPro" id="IPR036390">
    <property type="entry name" value="WH_DNA-bd_sf"/>
</dbReference>
<dbReference type="Proteomes" id="UP000007519">
    <property type="component" value="Chromosome"/>
</dbReference>
<dbReference type="EMBL" id="CP002831">
    <property type="protein sequence ID" value="AFC24845.1"/>
    <property type="molecule type" value="Genomic_DNA"/>
</dbReference>
<dbReference type="STRING" id="984262.SGRA_2114"/>
<accession>H6L2T8</accession>
<dbReference type="Pfam" id="PF02082">
    <property type="entry name" value="Rrf2"/>
    <property type="match status" value="1"/>
</dbReference>
<dbReference type="PANTHER" id="PTHR33221">
    <property type="entry name" value="WINGED HELIX-TURN-HELIX TRANSCRIPTIONAL REGULATOR, RRF2 FAMILY"/>
    <property type="match status" value="1"/>
</dbReference>
<dbReference type="SUPFAM" id="SSF46785">
    <property type="entry name" value="Winged helix' DNA-binding domain"/>
    <property type="match status" value="1"/>
</dbReference>
<protein>
    <submittedName>
        <fullName evidence="1">Transcriptional regulator, BadM/Rrf2 family protein</fullName>
    </submittedName>
</protein>
<dbReference type="GO" id="GO:0005829">
    <property type="term" value="C:cytosol"/>
    <property type="evidence" value="ECO:0007669"/>
    <property type="project" value="TreeGrafter"/>
</dbReference>
<dbReference type="PANTHER" id="PTHR33221:SF13">
    <property type="entry name" value="TRANSCRIPTIONAL REGULATOR-RELATED"/>
    <property type="match status" value="1"/>
</dbReference>
<dbReference type="Gene3D" id="1.10.10.10">
    <property type="entry name" value="Winged helix-like DNA-binding domain superfamily/Winged helix DNA-binding domain"/>
    <property type="match status" value="1"/>
</dbReference>
<evidence type="ECO:0000313" key="1">
    <source>
        <dbReference type="EMBL" id="AFC24845.1"/>
    </source>
</evidence>
<name>H6L2T8_SAPGL</name>
<gene>
    <name evidence="1" type="ordered locus">SGRA_2114</name>
</gene>
<dbReference type="PROSITE" id="PS01332">
    <property type="entry name" value="HTH_RRF2_1"/>
    <property type="match status" value="1"/>
</dbReference>
<dbReference type="KEGG" id="sgn:SGRA_2114"/>
<dbReference type="eggNOG" id="COG1959">
    <property type="taxonomic scope" value="Bacteria"/>
</dbReference>
<dbReference type="NCBIfam" id="TIGR00738">
    <property type="entry name" value="rrf2_super"/>
    <property type="match status" value="1"/>
</dbReference>
<dbReference type="InterPro" id="IPR030489">
    <property type="entry name" value="TR_Rrf2-type_CS"/>
</dbReference>
<dbReference type="OrthoDB" id="9808360at2"/>
<reference evidence="1 2" key="1">
    <citation type="journal article" date="2012" name="Stand. Genomic Sci.">
        <title>Complete genome sequencing and analysis of Saprospira grandis str. Lewin, a predatory marine bacterium.</title>
        <authorList>
            <person name="Saw J.H."/>
            <person name="Yuryev A."/>
            <person name="Kanbe M."/>
            <person name="Hou S."/>
            <person name="Young A.G."/>
            <person name="Aizawa S."/>
            <person name="Alam M."/>
        </authorList>
    </citation>
    <scope>NUCLEOTIDE SEQUENCE [LARGE SCALE GENOMIC DNA]</scope>
    <source>
        <strain evidence="1 2">Lewin</strain>
    </source>
</reference>
<dbReference type="HOGENOM" id="CLU_107144_1_4_10"/>
<dbReference type="InterPro" id="IPR036388">
    <property type="entry name" value="WH-like_DNA-bd_sf"/>
</dbReference>
<dbReference type="GO" id="GO:0003700">
    <property type="term" value="F:DNA-binding transcription factor activity"/>
    <property type="evidence" value="ECO:0007669"/>
    <property type="project" value="TreeGrafter"/>
</dbReference>
<organism evidence="1 2">
    <name type="scientific">Saprospira grandis (strain Lewin)</name>
    <dbReference type="NCBI Taxonomy" id="984262"/>
    <lineage>
        <taxon>Bacteria</taxon>
        <taxon>Pseudomonadati</taxon>
        <taxon>Bacteroidota</taxon>
        <taxon>Saprospiria</taxon>
        <taxon>Saprospirales</taxon>
        <taxon>Saprospiraceae</taxon>
        <taxon>Saprospira</taxon>
    </lineage>
</organism>
<proteinExistence type="predicted"/>
<dbReference type="AlphaFoldDB" id="H6L2T8"/>
<dbReference type="InterPro" id="IPR000944">
    <property type="entry name" value="Tscrpt_reg_Rrf2"/>
</dbReference>
<dbReference type="PROSITE" id="PS51197">
    <property type="entry name" value="HTH_RRF2_2"/>
    <property type="match status" value="1"/>
</dbReference>
<dbReference type="RefSeq" id="WP_015692463.1">
    <property type="nucleotide sequence ID" value="NC_016940.1"/>
</dbReference>
<evidence type="ECO:0000313" key="2">
    <source>
        <dbReference type="Proteomes" id="UP000007519"/>
    </source>
</evidence>
<keyword evidence="2" id="KW-1185">Reference proteome</keyword>